<evidence type="ECO:0000256" key="4">
    <source>
        <dbReference type="ARBA" id="ARBA00023136"/>
    </source>
</evidence>
<dbReference type="Pfam" id="PF04932">
    <property type="entry name" value="Wzy_C"/>
    <property type="match status" value="1"/>
</dbReference>
<keyword evidence="8" id="KW-1185">Reference proteome</keyword>
<evidence type="ECO:0000313" key="8">
    <source>
        <dbReference type="Proteomes" id="UP000570514"/>
    </source>
</evidence>
<dbReference type="Proteomes" id="UP000570514">
    <property type="component" value="Unassembled WGS sequence"/>
</dbReference>
<dbReference type="PANTHER" id="PTHR37422:SF13">
    <property type="entry name" value="LIPOPOLYSACCHARIDE BIOSYNTHESIS PROTEIN PA4999-RELATED"/>
    <property type="match status" value="1"/>
</dbReference>
<proteinExistence type="predicted"/>
<evidence type="ECO:0000256" key="1">
    <source>
        <dbReference type="ARBA" id="ARBA00004141"/>
    </source>
</evidence>
<dbReference type="InterPro" id="IPR051533">
    <property type="entry name" value="WaaL-like"/>
</dbReference>
<feature type="domain" description="O-antigen ligase-related" evidence="6">
    <location>
        <begin position="217"/>
        <end position="361"/>
    </location>
</feature>
<comment type="subcellular location">
    <subcellularLocation>
        <location evidence="1">Membrane</location>
        <topology evidence="1">Multi-pass membrane protein</topology>
    </subcellularLocation>
</comment>
<dbReference type="AlphaFoldDB" id="A0A846MYH9"/>
<feature type="transmembrane region" description="Helical" evidence="5">
    <location>
        <begin position="142"/>
        <end position="162"/>
    </location>
</feature>
<dbReference type="EMBL" id="JAASRM010000001">
    <property type="protein sequence ID" value="NIK88476.1"/>
    <property type="molecule type" value="Genomic_DNA"/>
</dbReference>
<feature type="transmembrane region" description="Helical" evidence="5">
    <location>
        <begin position="182"/>
        <end position="201"/>
    </location>
</feature>
<feature type="transmembrane region" description="Helical" evidence="5">
    <location>
        <begin position="61"/>
        <end position="78"/>
    </location>
</feature>
<keyword evidence="3 5" id="KW-1133">Transmembrane helix</keyword>
<accession>A0A846MYH9</accession>
<feature type="transmembrane region" description="Helical" evidence="5">
    <location>
        <begin position="258"/>
        <end position="277"/>
    </location>
</feature>
<name>A0A846MYH9_9PROT</name>
<evidence type="ECO:0000259" key="6">
    <source>
        <dbReference type="Pfam" id="PF04932"/>
    </source>
</evidence>
<dbReference type="GO" id="GO:0016020">
    <property type="term" value="C:membrane"/>
    <property type="evidence" value="ECO:0007669"/>
    <property type="project" value="UniProtKB-SubCell"/>
</dbReference>
<sequence length="428" mass="46251">MAIDTAAPLIWFDAARKKRVEEAIVLVFLFLAFIGVTPFKASDTLAEQLGAVSQTGAGDSLRQICYLAVFALIVFAAIRRHGAAFLECVPFVLLGLLCWCVASALWSPEPAVTVRRAGLGVVLVLSGFLSVEAVGAQKALRMWRWVLLAVLVINFVSVKFVAAAVHPPSELDPALIGNWRGIYGHKNIAGSVAAMTALIFVFTPGRSLYGKLFDLAVAAASLVFLLGTHSKSSLGLLLVGLLAGGIYRLAWKRELDRAIALIAVMLGLIAITVFLIADQNMLTRVLDDPTGFTGRTEIWKAEVAYIRDHPIFGAGFGTFANTGKASPLAHYVGSWVTSANHGHNGYLQLLVTVGGVGFLFAFLGLVLLPLADFWRRGAVPMKALLFSLFVFLILHNLMETDFLEGDGVTWVGFILLLAMLRNLRKETP</sequence>
<dbReference type="GO" id="GO:0016874">
    <property type="term" value="F:ligase activity"/>
    <property type="evidence" value="ECO:0007669"/>
    <property type="project" value="UniProtKB-KW"/>
</dbReference>
<dbReference type="PANTHER" id="PTHR37422">
    <property type="entry name" value="TEICHURONIC ACID BIOSYNTHESIS PROTEIN TUAE"/>
    <property type="match status" value="1"/>
</dbReference>
<evidence type="ECO:0000256" key="2">
    <source>
        <dbReference type="ARBA" id="ARBA00022692"/>
    </source>
</evidence>
<evidence type="ECO:0000256" key="3">
    <source>
        <dbReference type="ARBA" id="ARBA00022989"/>
    </source>
</evidence>
<feature type="transmembrane region" description="Helical" evidence="5">
    <location>
        <begin position="117"/>
        <end position="135"/>
    </location>
</feature>
<keyword evidence="4 5" id="KW-0472">Membrane</keyword>
<feature type="transmembrane region" description="Helical" evidence="5">
    <location>
        <begin position="377"/>
        <end position="395"/>
    </location>
</feature>
<keyword evidence="7" id="KW-0436">Ligase</keyword>
<feature type="transmembrane region" description="Helical" evidence="5">
    <location>
        <begin position="407"/>
        <end position="423"/>
    </location>
</feature>
<evidence type="ECO:0000256" key="5">
    <source>
        <dbReference type="SAM" id="Phobius"/>
    </source>
</evidence>
<feature type="transmembrane region" description="Helical" evidence="5">
    <location>
        <begin position="346"/>
        <end position="370"/>
    </location>
</feature>
<dbReference type="InterPro" id="IPR007016">
    <property type="entry name" value="O-antigen_ligase-rel_domated"/>
</dbReference>
<feature type="transmembrane region" description="Helical" evidence="5">
    <location>
        <begin position="233"/>
        <end position="251"/>
    </location>
</feature>
<feature type="transmembrane region" description="Helical" evidence="5">
    <location>
        <begin position="208"/>
        <end position="227"/>
    </location>
</feature>
<keyword evidence="2 5" id="KW-0812">Transmembrane</keyword>
<reference evidence="7 8" key="1">
    <citation type="submission" date="2020-03" db="EMBL/GenBank/DDBJ databases">
        <title>Genomic Encyclopedia of Type Strains, Phase IV (KMG-IV): sequencing the most valuable type-strain genomes for metagenomic binning, comparative biology and taxonomic classification.</title>
        <authorList>
            <person name="Goeker M."/>
        </authorList>
    </citation>
    <scope>NUCLEOTIDE SEQUENCE [LARGE SCALE GENOMIC DNA]</scope>
    <source>
        <strain evidence="7 8">DSM 19867</strain>
    </source>
</reference>
<comment type="caution">
    <text evidence="7">The sequence shown here is derived from an EMBL/GenBank/DDBJ whole genome shotgun (WGS) entry which is preliminary data.</text>
</comment>
<evidence type="ECO:0000313" key="7">
    <source>
        <dbReference type="EMBL" id="NIK88476.1"/>
    </source>
</evidence>
<organism evidence="7 8">
    <name type="scientific">Rhizomicrobium palustre</name>
    <dbReference type="NCBI Taxonomy" id="189966"/>
    <lineage>
        <taxon>Bacteria</taxon>
        <taxon>Pseudomonadati</taxon>
        <taxon>Pseudomonadota</taxon>
        <taxon>Alphaproteobacteria</taxon>
        <taxon>Micropepsales</taxon>
        <taxon>Micropepsaceae</taxon>
        <taxon>Rhizomicrobium</taxon>
    </lineage>
</organism>
<feature type="transmembrane region" description="Helical" evidence="5">
    <location>
        <begin position="23"/>
        <end position="41"/>
    </location>
</feature>
<dbReference type="RefSeq" id="WP_167082650.1">
    <property type="nucleotide sequence ID" value="NZ_BAAADC010000001.1"/>
</dbReference>
<gene>
    <name evidence="7" type="ORF">FHS83_001794</name>
</gene>
<protein>
    <submittedName>
        <fullName evidence="7">O-antigen ligase</fullName>
    </submittedName>
</protein>
<feature type="transmembrane region" description="Helical" evidence="5">
    <location>
        <begin position="85"/>
        <end position="105"/>
    </location>
</feature>